<dbReference type="Gene3D" id="1.10.1660.10">
    <property type="match status" value="1"/>
</dbReference>
<dbReference type="PANTHER" id="PTHR30204">
    <property type="entry name" value="REDOX-CYCLING DRUG-SENSING TRANSCRIPTIONAL ACTIVATOR SOXR"/>
    <property type="match status" value="1"/>
</dbReference>
<dbReference type="PANTHER" id="PTHR30204:SF82">
    <property type="entry name" value="TRANSCRIPTIONAL REGULATOR, MERR FAMILY"/>
    <property type="match status" value="1"/>
</dbReference>
<evidence type="ECO:0000313" key="4">
    <source>
        <dbReference type="Proteomes" id="UP000282076"/>
    </source>
</evidence>
<gene>
    <name evidence="3" type="ORF">D7Z26_16925</name>
</gene>
<dbReference type="GO" id="GO:0003677">
    <property type="term" value="F:DNA binding"/>
    <property type="evidence" value="ECO:0007669"/>
    <property type="project" value="UniProtKB-KW"/>
</dbReference>
<sequence>MKYCSISEASAKFNISESKLRYYEKQGLLTRIERDKAGRRLFSEDQMALLETVLCLKNTHMPISSIKQYMDWIEEGENTVELRLEMMNKHKQAVLDEISSMTDSLKGIDFKITRYSERIQNRKNGEEER</sequence>
<dbReference type="EMBL" id="RBZM01000007">
    <property type="protein sequence ID" value="RKP51473.1"/>
    <property type="molecule type" value="Genomic_DNA"/>
</dbReference>
<reference evidence="3 4" key="1">
    <citation type="submission" date="2018-10" db="EMBL/GenBank/DDBJ databases">
        <title>Cohnella sp. M2MS4P-1, whole genome shotgun sequence.</title>
        <authorList>
            <person name="Tuo L."/>
        </authorList>
    </citation>
    <scope>NUCLEOTIDE SEQUENCE [LARGE SCALE GENOMIC DNA]</scope>
    <source>
        <strain evidence="3 4">M2MS4P-1</strain>
    </source>
</reference>
<accession>A0A494XV75</accession>
<dbReference type="PROSITE" id="PS50937">
    <property type="entry name" value="HTH_MERR_2"/>
    <property type="match status" value="1"/>
</dbReference>
<dbReference type="InterPro" id="IPR009061">
    <property type="entry name" value="DNA-bd_dom_put_sf"/>
</dbReference>
<dbReference type="InterPro" id="IPR000551">
    <property type="entry name" value="MerR-type_HTH_dom"/>
</dbReference>
<organism evidence="3 4">
    <name type="scientific">Cohnella endophytica</name>
    <dbReference type="NCBI Taxonomy" id="2419778"/>
    <lineage>
        <taxon>Bacteria</taxon>
        <taxon>Bacillati</taxon>
        <taxon>Bacillota</taxon>
        <taxon>Bacilli</taxon>
        <taxon>Bacillales</taxon>
        <taxon>Paenibacillaceae</taxon>
        <taxon>Cohnella</taxon>
    </lineage>
</organism>
<dbReference type="SMART" id="SM00422">
    <property type="entry name" value="HTH_MERR"/>
    <property type="match status" value="1"/>
</dbReference>
<name>A0A494XV75_9BACL</name>
<dbReference type="RefSeq" id="WP_120978172.1">
    <property type="nucleotide sequence ID" value="NZ_RBZM01000007.1"/>
</dbReference>
<dbReference type="AlphaFoldDB" id="A0A494XV75"/>
<dbReference type="Proteomes" id="UP000282076">
    <property type="component" value="Unassembled WGS sequence"/>
</dbReference>
<dbReference type="CDD" id="cd01109">
    <property type="entry name" value="HTH_YyaN"/>
    <property type="match status" value="1"/>
</dbReference>
<protein>
    <submittedName>
        <fullName evidence="3">MerR family transcriptional regulator</fullName>
    </submittedName>
</protein>
<keyword evidence="1" id="KW-0238">DNA-binding</keyword>
<dbReference type="SUPFAM" id="SSF46955">
    <property type="entry name" value="Putative DNA-binding domain"/>
    <property type="match status" value="1"/>
</dbReference>
<feature type="domain" description="HTH merR-type" evidence="2">
    <location>
        <begin position="3"/>
        <end position="72"/>
    </location>
</feature>
<dbReference type="InterPro" id="IPR047057">
    <property type="entry name" value="MerR_fam"/>
</dbReference>
<evidence type="ECO:0000259" key="2">
    <source>
        <dbReference type="PROSITE" id="PS50937"/>
    </source>
</evidence>
<dbReference type="OrthoDB" id="9811174at2"/>
<evidence type="ECO:0000256" key="1">
    <source>
        <dbReference type="ARBA" id="ARBA00023125"/>
    </source>
</evidence>
<keyword evidence="4" id="KW-1185">Reference proteome</keyword>
<comment type="caution">
    <text evidence="3">The sequence shown here is derived from an EMBL/GenBank/DDBJ whole genome shotgun (WGS) entry which is preliminary data.</text>
</comment>
<evidence type="ECO:0000313" key="3">
    <source>
        <dbReference type="EMBL" id="RKP51473.1"/>
    </source>
</evidence>
<dbReference type="Pfam" id="PF13411">
    <property type="entry name" value="MerR_1"/>
    <property type="match status" value="1"/>
</dbReference>
<proteinExistence type="predicted"/>
<dbReference type="GO" id="GO:0003700">
    <property type="term" value="F:DNA-binding transcription factor activity"/>
    <property type="evidence" value="ECO:0007669"/>
    <property type="project" value="InterPro"/>
</dbReference>